<comment type="caution">
    <text evidence="1">The sequence shown here is derived from an EMBL/GenBank/DDBJ whole genome shotgun (WGS) entry which is preliminary data.</text>
</comment>
<keyword evidence="2" id="KW-1185">Reference proteome</keyword>
<dbReference type="Proteomes" id="UP000299102">
    <property type="component" value="Unassembled WGS sequence"/>
</dbReference>
<dbReference type="EMBL" id="BGZK01010288">
    <property type="protein sequence ID" value="GBP01810.1"/>
    <property type="molecule type" value="Genomic_DNA"/>
</dbReference>
<dbReference type="AlphaFoldDB" id="A0A4C1SKY6"/>
<proteinExistence type="predicted"/>
<gene>
    <name evidence="1" type="ORF">EVAR_72996_1</name>
</gene>
<evidence type="ECO:0000313" key="2">
    <source>
        <dbReference type="Proteomes" id="UP000299102"/>
    </source>
</evidence>
<protein>
    <submittedName>
        <fullName evidence="1">Uncharacterized protein</fullName>
    </submittedName>
</protein>
<name>A0A4C1SKY6_EUMVA</name>
<accession>A0A4C1SKY6</accession>
<organism evidence="1 2">
    <name type="scientific">Eumeta variegata</name>
    <name type="common">Bagworm moth</name>
    <name type="synonym">Eumeta japonica</name>
    <dbReference type="NCBI Taxonomy" id="151549"/>
    <lineage>
        <taxon>Eukaryota</taxon>
        <taxon>Metazoa</taxon>
        <taxon>Ecdysozoa</taxon>
        <taxon>Arthropoda</taxon>
        <taxon>Hexapoda</taxon>
        <taxon>Insecta</taxon>
        <taxon>Pterygota</taxon>
        <taxon>Neoptera</taxon>
        <taxon>Endopterygota</taxon>
        <taxon>Lepidoptera</taxon>
        <taxon>Glossata</taxon>
        <taxon>Ditrysia</taxon>
        <taxon>Tineoidea</taxon>
        <taxon>Psychidae</taxon>
        <taxon>Oiketicinae</taxon>
        <taxon>Eumeta</taxon>
    </lineage>
</organism>
<evidence type="ECO:0000313" key="1">
    <source>
        <dbReference type="EMBL" id="GBP01810.1"/>
    </source>
</evidence>
<sequence length="110" mass="12204">MMEAVTGHSQLLAYLNRTGVAEAEGDECRACGEDIIRYWPLLNYGAYAGTSLAHGVSSDLLVNIFMVQTKERTTSLDWLRYHLLGLRAGSFLYRALQKPGIPEQVAEANK</sequence>
<reference evidence="1 2" key="1">
    <citation type="journal article" date="2019" name="Commun. Biol.">
        <title>The bagworm genome reveals a unique fibroin gene that provides high tensile strength.</title>
        <authorList>
            <person name="Kono N."/>
            <person name="Nakamura H."/>
            <person name="Ohtoshi R."/>
            <person name="Tomita M."/>
            <person name="Numata K."/>
            <person name="Arakawa K."/>
        </authorList>
    </citation>
    <scope>NUCLEOTIDE SEQUENCE [LARGE SCALE GENOMIC DNA]</scope>
</reference>